<sequence length="152" mass="17492">MQLNSEVSEGQSPILQVKEFSALCQLLVVLSQLSTKLREFNANCSICRRHQTDDIKDLESESCERKEPEVSETTNVEGEPLGSCFESTLFMPEEEPEELSSWPDFPEKKDLKPEKLRMTKVSSTVSEHLLTALQAREKSYHYHHQQPQRPEL</sequence>
<comment type="caution">
    <text evidence="2">The sequence shown here is derived from an EMBL/GenBank/DDBJ whole genome shotgun (WGS) entry which is preliminary data.</text>
</comment>
<dbReference type="AlphaFoldDB" id="A0AAV2TF06"/>
<proteinExistence type="predicted"/>
<evidence type="ECO:0000256" key="1">
    <source>
        <dbReference type="SAM" id="MobiDB-lite"/>
    </source>
</evidence>
<dbReference type="Proteomes" id="UP001497525">
    <property type="component" value="Unassembled WGS sequence"/>
</dbReference>
<reference evidence="2" key="1">
    <citation type="submission" date="2024-06" db="EMBL/GenBank/DDBJ databases">
        <authorList>
            <person name="Liu X."/>
            <person name="Lenzi L."/>
            <person name="Haldenby T S."/>
            <person name="Uol C."/>
        </authorList>
    </citation>
    <scope>NUCLEOTIDE SEQUENCE</scope>
</reference>
<gene>
    <name evidence="2" type="ORF">CDAUBV1_LOCUS7035</name>
</gene>
<feature type="region of interest" description="Disordered" evidence="1">
    <location>
        <begin position="59"/>
        <end position="82"/>
    </location>
</feature>
<dbReference type="EMBL" id="CAXLJL010000157">
    <property type="protein sequence ID" value="CAL5133798.1"/>
    <property type="molecule type" value="Genomic_DNA"/>
</dbReference>
<organism evidence="2 3">
    <name type="scientific">Calicophoron daubneyi</name>
    <name type="common">Rumen fluke</name>
    <name type="synonym">Paramphistomum daubneyi</name>
    <dbReference type="NCBI Taxonomy" id="300641"/>
    <lineage>
        <taxon>Eukaryota</taxon>
        <taxon>Metazoa</taxon>
        <taxon>Spiralia</taxon>
        <taxon>Lophotrochozoa</taxon>
        <taxon>Platyhelminthes</taxon>
        <taxon>Trematoda</taxon>
        <taxon>Digenea</taxon>
        <taxon>Plagiorchiida</taxon>
        <taxon>Pronocephalata</taxon>
        <taxon>Paramphistomoidea</taxon>
        <taxon>Paramphistomidae</taxon>
        <taxon>Calicophoron</taxon>
    </lineage>
</organism>
<protein>
    <submittedName>
        <fullName evidence="2">Uncharacterized protein</fullName>
    </submittedName>
</protein>
<evidence type="ECO:0000313" key="3">
    <source>
        <dbReference type="Proteomes" id="UP001497525"/>
    </source>
</evidence>
<feature type="compositionally biased region" description="Basic and acidic residues" evidence="1">
    <location>
        <begin position="59"/>
        <end position="69"/>
    </location>
</feature>
<evidence type="ECO:0000313" key="2">
    <source>
        <dbReference type="EMBL" id="CAL5133798.1"/>
    </source>
</evidence>
<accession>A0AAV2TF06</accession>
<name>A0AAV2TF06_CALDB</name>